<dbReference type="EMBL" id="BGZK01000462">
    <property type="protein sequence ID" value="GBP45009.1"/>
    <property type="molecule type" value="Genomic_DNA"/>
</dbReference>
<evidence type="ECO:0000313" key="1">
    <source>
        <dbReference type="EMBL" id="GBP45009.1"/>
    </source>
</evidence>
<accession>A0A4C1W3D1</accession>
<organism evidence="1 2">
    <name type="scientific">Eumeta variegata</name>
    <name type="common">Bagworm moth</name>
    <name type="synonym">Eumeta japonica</name>
    <dbReference type="NCBI Taxonomy" id="151549"/>
    <lineage>
        <taxon>Eukaryota</taxon>
        <taxon>Metazoa</taxon>
        <taxon>Ecdysozoa</taxon>
        <taxon>Arthropoda</taxon>
        <taxon>Hexapoda</taxon>
        <taxon>Insecta</taxon>
        <taxon>Pterygota</taxon>
        <taxon>Neoptera</taxon>
        <taxon>Endopterygota</taxon>
        <taxon>Lepidoptera</taxon>
        <taxon>Glossata</taxon>
        <taxon>Ditrysia</taxon>
        <taxon>Tineoidea</taxon>
        <taxon>Psychidae</taxon>
        <taxon>Oiketicinae</taxon>
        <taxon>Eumeta</taxon>
    </lineage>
</organism>
<comment type="caution">
    <text evidence="1">The sequence shown here is derived from an EMBL/GenBank/DDBJ whole genome shotgun (WGS) entry which is preliminary data.</text>
</comment>
<dbReference type="AlphaFoldDB" id="A0A4C1W3D1"/>
<name>A0A4C1W3D1_EUMVA</name>
<keyword evidence="2" id="KW-1185">Reference proteome</keyword>
<evidence type="ECO:0000313" key="2">
    <source>
        <dbReference type="Proteomes" id="UP000299102"/>
    </source>
</evidence>
<gene>
    <name evidence="1" type="ORF">EVAR_33438_1</name>
</gene>
<reference evidence="1 2" key="1">
    <citation type="journal article" date="2019" name="Commun. Biol.">
        <title>The bagworm genome reveals a unique fibroin gene that provides high tensile strength.</title>
        <authorList>
            <person name="Kono N."/>
            <person name="Nakamura H."/>
            <person name="Ohtoshi R."/>
            <person name="Tomita M."/>
            <person name="Numata K."/>
            <person name="Arakawa K."/>
        </authorList>
    </citation>
    <scope>NUCLEOTIDE SEQUENCE [LARGE SCALE GENOMIC DNA]</scope>
</reference>
<protein>
    <submittedName>
        <fullName evidence="1">Uncharacterized protein</fullName>
    </submittedName>
</protein>
<dbReference type="Proteomes" id="UP000299102">
    <property type="component" value="Unassembled WGS sequence"/>
</dbReference>
<sequence>MSRSKQVGECGRKYNRSLAGLFAYFVESSNRSILYSEFVSVVTYSPSVVPQPSFSSSPLHQPTIYHQISYSYSRGRQRTDDFSGVASITGGDDHLHSGVLCAHISLDNAINTSEFSSLTSAIVTSAMNVTVLR</sequence>
<proteinExistence type="predicted"/>